<gene>
    <name evidence="2" type="ORF">X474_05055</name>
</gene>
<sequence length="352" mass="38353">MHKKSGLLTVFISLCLILGPGLGAMAQTKAPPPKPKPGVEMPKFLRAKVYFGKGTAGDSVAESLLRGIRETYPKINIRTIPGGSKAAVERILAGEADLGVGLATFSYKSWLGEKPFTKPETQKDAWLWQMPVGLKMTWVVMADSDIKCVKDLANKRINCAAPGTGANMSMIPGILAADGLSYDKIKQNGGFVHSGPMSTAMEMLVSGQLDAVMVSEPHPSKTLNRFALTHKLRLLPLTPAEQKSACDPKTGNLAYQAAIIQAGTYAWQKKDIPAMATMMGLNCRRELPKDVVYNLMAASWGGWHKWQNLHPSFKGVDFPSLAITFIPIPLHPGAEDFWRDWGMKIPTPLVEK</sequence>
<accession>A0A0D2HY31</accession>
<proteinExistence type="predicted"/>
<dbReference type="OrthoDB" id="9780180at2"/>
<dbReference type="NCBIfam" id="TIGR02122">
    <property type="entry name" value="TRAP_TAXI"/>
    <property type="match status" value="1"/>
</dbReference>
<dbReference type="PANTHER" id="PTHR42941">
    <property type="entry name" value="SLL1037 PROTEIN"/>
    <property type="match status" value="1"/>
</dbReference>
<keyword evidence="3" id="KW-1185">Reference proteome</keyword>
<dbReference type="RefSeq" id="WP_044347063.1">
    <property type="nucleotide sequence ID" value="NZ_AZAC01000004.1"/>
</dbReference>
<comment type="caution">
    <text evidence="2">The sequence shown here is derived from an EMBL/GenBank/DDBJ whole genome shotgun (WGS) entry which is preliminary data.</text>
</comment>
<keyword evidence="1" id="KW-0732">Signal</keyword>
<name>A0A0D2HY31_9BACT</name>
<dbReference type="AlphaFoldDB" id="A0A0D2HY31"/>
<dbReference type="EMBL" id="AZAC01000004">
    <property type="protein sequence ID" value="KIX15218.1"/>
    <property type="molecule type" value="Genomic_DNA"/>
</dbReference>
<dbReference type="InterPro" id="IPR011852">
    <property type="entry name" value="TRAP_TAXI"/>
</dbReference>
<dbReference type="Gene3D" id="3.40.190.10">
    <property type="entry name" value="Periplasmic binding protein-like II"/>
    <property type="match status" value="2"/>
</dbReference>
<dbReference type="Proteomes" id="UP000032233">
    <property type="component" value="Unassembled WGS sequence"/>
</dbReference>
<feature type="chain" id="PRO_5002243656" description="ABC transporter substrate-binding protein" evidence="1">
    <location>
        <begin position="27"/>
        <end position="352"/>
    </location>
</feature>
<evidence type="ECO:0000313" key="3">
    <source>
        <dbReference type="Proteomes" id="UP000032233"/>
    </source>
</evidence>
<reference evidence="2 3" key="1">
    <citation type="submission" date="2013-11" db="EMBL/GenBank/DDBJ databases">
        <title>Metagenomic analysis of a methanogenic consortium involved in long chain n-alkane degradation.</title>
        <authorList>
            <person name="Davidova I.A."/>
            <person name="Callaghan A.V."/>
            <person name="Wawrik B."/>
            <person name="Pruitt S."/>
            <person name="Marks C."/>
            <person name="Duncan K.E."/>
            <person name="Suflita J.M."/>
        </authorList>
    </citation>
    <scope>NUCLEOTIDE SEQUENCE [LARGE SCALE GENOMIC DNA]</scope>
    <source>
        <strain evidence="2 3">SPR</strain>
    </source>
</reference>
<protein>
    <recommendedName>
        <fullName evidence="4">ABC transporter substrate-binding protein</fullName>
    </recommendedName>
</protein>
<dbReference type="Pfam" id="PF16868">
    <property type="entry name" value="NMT1_3"/>
    <property type="match status" value="1"/>
</dbReference>
<evidence type="ECO:0008006" key="4">
    <source>
        <dbReference type="Google" id="ProtNLM"/>
    </source>
</evidence>
<dbReference type="PANTHER" id="PTHR42941:SF1">
    <property type="entry name" value="SLL1037 PROTEIN"/>
    <property type="match status" value="1"/>
</dbReference>
<dbReference type="FunCoup" id="A0A0D2HY31">
    <property type="interactions" value="185"/>
</dbReference>
<dbReference type="InParanoid" id="A0A0D2HY31"/>
<dbReference type="SUPFAM" id="SSF53850">
    <property type="entry name" value="Periplasmic binding protein-like II"/>
    <property type="match status" value="1"/>
</dbReference>
<evidence type="ECO:0000313" key="2">
    <source>
        <dbReference type="EMBL" id="KIX15218.1"/>
    </source>
</evidence>
<organism evidence="2 3">
    <name type="scientific">Dethiosulfatarculus sandiegensis</name>
    <dbReference type="NCBI Taxonomy" id="1429043"/>
    <lineage>
        <taxon>Bacteria</taxon>
        <taxon>Pseudomonadati</taxon>
        <taxon>Thermodesulfobacteriota</taxon>
        <taxon>Desulfarculia</taxon>
        <taxon>Desulfarculales</taxon>
        <taxon>Desulfarculaceae</taxon>
        <taxon>Dethiosulfatarculus</taxon>
    </lineage>
</organism>
<dbReference type="STRING" id="1429043.X474_05055"/>
<feature type="signal peptide" evidence="1">
    <location>
        <begin position="1"/>
        <end position="26"/>
    </location>
</feature>
<evidence type="ECO:0000256" key="1">
    <source>
        <dbReference type="SAM" id="SignalP"/>
    </source>
</evidence>